<evidence type="ECO:0000256" key="1">
    <source>
        <dbReference type="SAM" id="MobiDB-lite"/>
    </source>
</evidence>
<gene>
    <name evidence="2" type="ORF">OC846_002557</name>
</gene>
<evidence type="ECO:0000313" key="3">
    <source>
        <dbReference type="Proteomes" id="UP001176517"/>
    </source>
</evidence>
<dbReference type="AlphaFoldDB" id="A0AAN6GTE4"/>
<protein>
    <submittedName>
        <fullName evidence="2">Uncharacterized protein</fullName>
    </submittedName>
</protein>
<feature type="compositionally biased region" description="Polar residues" evidence="1">
    <location>
        <begin position="61"/>
        <end position="76"/>
    </location>
</feature>
<dbReference type="Proteomes" id="UP001176517">
    <property type="component" value="Unassembled WGS sequence"/>
</dbReference>
<dbReference type="Gene3D" id="3.80.10.10">
    <property type="entry name" value="Ribonuclease Inhibitor"/>
    <property type="match status" value="1"/>
</dbReference>
<evidence type="ECO:0000313" key="2">
    <source>
        <dbReference type="EMBL" id="KAK0553314.1"/>
    </source>
</evidence>
<feature type="region of interest" description="Disordered" evidence="1">
    <location>
        <begin position="50"/>
        <end position="79"/>
    </location>
</feature>
<organism evidence="2 3">
    <name type="scientific">Tilletia horrida</name>
    <dbReference type="NCBI Taxonomy" id="155126"/>
    <lineage>
        <taxon>Eukaryota</taxon>
        <taxon>Fungi</taxon>
        <taxon>Dikarya</taxon>
        <taxon>Basidiomycota</taxon>
        <taxon>Ustilaginomycotina</taxon>
        <taxon>Exobasidiomycetes</taxon>
        <taxon>Tilletiales</taxon>
        <taxon>Tilletiaceae</taxon>
        <taxon>Tilletia</taxon>
    </lineage>
</organism>
<dbReference type="InterPro" id="IPR032675">
    <property type="entry name" value="LRR_dom_sf"/>
</dbReference>
<name>A0AAN6GTE4_9BASI</name>
<accession>A0AAN6GTE4</accession>
<sequence length="577" mass="65578">MALPFLVRILDIPLSKLDAYRYLFDRHPELDKHVRFVRIIDDKAANGFVHRLHSQPRAETDSPTETANASNEGSSTDSKDRWLQLKDMIKDRWPHARYDLTAGVSSVDGVAALSEQEEITKNIVSVRWIADHPKRPRGGTFDHQLVQDQRAVDESRWLTAAKVTHIIILTQTVSDVKLVALRVSEHQPENIDEQVRIGAFWTAFGEFPQTHIRNLSVSRSIWLDLDVDERVIFEHGLTSLTWLTIDCEISPGNGEDALMGDVDIDAWLSNHPSLVRLDIGTWRDMPLLSREHELPDLRSINFKGWEPGQVGSFLLRHRYKLTELELPKFVSGGGLLAAVTPGLVLPNLRILRARPRTAAALVEGRNAPCLSCIEFSPVQTQSELMLDEWILPHSEATRHITCLDIELDQEEVLDAVNELHGVFNAERFPSLVELSLCSTGTLEDDDHCATGNQHLRLTLERLRLLPSLRALRIEAMHLQPFPVQGPQVLDRAEAPPNLEYLTWHAPTFNCTQYFRAVRVPHERTLRRPRDVLKMQRLPASFRAHISEDGEWVQPGRLRQTNILFDHTVSPPILPPQA</sequence>
<comment type="caution">
    <text evidence="2">The sequence shown here is derived from an EMBL/GenBank/DDBJ whole genome shotgun (WGS) entry which is preliminary data.</text>
</comment>
<proteinExistence type="predicted"/>
<dbReference type="EMBL" id="JAPDMZ010000052">
    <property type="protein sequence ID" value="KAK0553314.1"/>
    <property type="molecule type" value="Genomic_DNA"/>
</dbReference>
<keyword evidence="3" id="KW-1185">Reference proteome</keyword>
<dbReference type="SUPFAM" id="SSF52058">
    <property type="entry name" value="L domain-like"/>
    <property type="match status" value="1"/>
</dbReference>
<reference evidence="2" key="1">
    <citation type="journal article" date="2023" name="PhytoFront">
        <title>Draft Genome Resources of Seven Strains of Tilletia horrida, Causal Agent of Kernel Smut of Rice.</title>
        <authorList>
            <person name="Khanal S."/>
            <person name="Antony Babu S."/>
            <person name="Zhou X.G."/>
        </authorList>
    </citation>
    <scope>NUCLEOTIDE SEQUENCE</scope>
    <source>
        <strain evidence="2">TX6</strain>
    </source>
</reference>